<comment type="caution">
    <text evidence="1">The sequence shown here is derived from an EMBL/GenBank/DDBJ whole genome shotgun (WGS) entry which is preliminary data.</text>
</comment>
<dbReference type="EMBL" id="JAWHQM010000045">
    <property type="protein sequence ID" value="KAK5634839.1"/>
    <property type="molecule type" value="Genomic_DNA"/>
</dbReference>
<gene>
    <name evidence="1" type="ORF">RRF57_010552</name>
</gene>
<keyword evidence="2" id="KW-1185">Reference proteome</keyword>
<evidence type="ECO:0000313" key="1">
    <source>
        <dbReference type="EMBL" id="KAK5634839.1"/>
    </source>
</evidence>
<organism evidence="1 2">
    <name type="scientific">Xylaria bambusicola</name>
    <dbReference type="NCBI Taxonomy" id="326684"/>
    <lineage>
        <taxon>Eukaryota</taxon>
        <taxon>Fungi</taxon>
        <taxon>Dikarya</taxon>
        <taxon>Ascomycota</taxon>
        <taxon>Pezizomycotina</taxon>
        <taxon>Sordariomycetes</taxon>
        <taxon>Xylariomycetidae</taxon>
        <taxon>Xylariales</taxon>
        <taxon>Xylariaceae</taxon>
        <taxon>Xylaria</taxon>
    </lineage>
</organism>
<dbReference type="Proteomes" id="UP001305414">
    <property type="component" value="Unassembled WGS sequence"/>
</dbReference>
<dbReference type="AlphaFoldDB" id="A0AAN7UV67"/>
<protein>
    <submittedName>
        <fullName evidence="1">Uncharacterized protein</fullName>
    </submittedName>
</protein>
<proteinExistence type="predicted"/>
<reference evidence="1 2" key="1">
    <citation type="submission" date="2023-10" db="EMBL/GenBank/DDBJ databases">
        <title>Draft genome sequence of Xylaria bambusicola isolate GMP-LS, the root and basal stem rot pathogen of sugarcane in Indonesia.</title>
        <authorList>
            <person name="Selvaraj P."/>
            <person name="Muralishankar V."/>
            <person name="Muruganantham S."/>
            <person name="Sp S."/>
            <person name="Haryani S."/>
            <person name="Lau K.J.X."/>
            <person name="Naqvi N.I."/>
        </authorList>
    </citation>
    <scope>NUCLEOTIDE SEQUENCE [LARGE SCALE GENOMIC DNA]</scope>
    <source>
        <strain evidence="1">GMP-LS</strain>
    </source>
</reference>
<sequence length="109" mass="12144">MKAILLSMLNGRCLVQAPWVALNDNNRVAFSHHSRAIAYVLVHLLVDDNRGLRARPEKRFIVSSIESDLPFDLALALTFASTLTFIPTTQGLNSCQGLMPVFNRLEFCA</sequence>
<name>A0AAN7UV67_9PEZI</name>
<evidence type="ECO:0000313" key="2">
    <source>
        <dbReference type="Proteomes" id="UP001305414"/>
    </source>
</evidence>
<accession>A0AAN7UV67</accession>